<name>A0A2H0KF35_9BACT</name>
<dbReference type="Proteomes" id="UP000231371">
    <property type="component" value="Unassembled WGS sequence"/>
</dbReference>
<reference evidence="4 5" key="1">
    <citation type="submission" date="2017-09" db="EMBL/GenBank/DDBJ databases">
        <title>Depth-based differentiation of microbial function through sediment-hosted aquifers and enrichment of novel symbionts in the deep terrestrial subsurface.</title>
        <authorList>
            <person name="Probst A.J."/>
            <person name="Ladd B."/>
            <person name="Jarett J.K."/>
            <person name="Geller-Mcgrath D.E."/>
            <person name="Sieber C.M."/>
            <person name="Emerson J.B."/>
            <person name="Anantharaman K."/>
            <person name="Thomas B.C."/>
            <person name="Malmstrom R."/>
            <person name="Stieglmeier M."/>
            <person name="Klingl A."/>
            <person name="Woyke T."/>
            <person name="Ryan C.M."/>
            <person name="Banfield J.F."/>
        </authorList>
    </citation>
    <scope>NUCLEOTIDE SEQUENCE [LARGE SCALE GENOMIC DNA]</scope>
    <source>
        <strain evidence="4">CG11_big_fil_rev_8_21_14_0_20_40_12</strain>
    </source>
</reference>
<comment type="caution">
    <text evidence="4">The sequence shown here is derived from an EMBL/GenBank/DDBJ whole genome shotgun (WGS) entry which is preliminary data.</text>
</comment>
<evidence type="ECO:0000313" key="5">
    <source>
        <dbReference type="Proteomes" id="UP000231371"/>
    </source>
</evidence>
<dbReference type="AlphaFoldDB" id="A0A2H0KF35"/>
<dbReference type="Pfam" id="PF00534">
    <property type="entry name" value="Glycos_transf_1"/>
    <property type="match status" value="1"/>
</dbReference>
<feature type="transmembrane region" description="Helical" evidence="1">
    <location>
        <begin position="68"/>
        <end position="88"/>
    </location>
</feature>
<evidence type="ECO:0008006" key="6">
    <source>
        <dbReference type="Google" id="ProtNLM"/>
    </source>
</evidence>
<dbReference type="PANTHER" id="PTHR45947">
    <property type="entry name" value="SULFOQUINOVOSYL TRANSFERASE SQD2"/>
    <property type="match status" value="1"/>
</dbReference>
<dbReference type="CDD" id="cd03801">
    <property type="entry name" value="GT4_PimA-like"/>
    <property type="match status" value="1"/>
</dbReference>
<keyword evidence="1" id="KW-0812">Transmembrane</keyword>
<dbReference type="GO" id="GO:0016757">
    <property type="term" value="F:glycosyltransferase activity"/>
    <property type="evidence" value="ECO:0007669"/>
    <property type="project" value="InterPro"/>
</dbReference>
<accession>A0A2H0KF35</accession>
<sequence>MKLLFINQSLGIGGAETFNKELLFWLQNHGISVKTFVTNKKFQKILEDVDIHSGQIPFVVDFIGNRKGFIKGIFLLPLTLIYYFLLVLSQRNSDIILMSGFIEKILVTPIAKLLKIKVVWIEFAPLKSIFDKFLGLNKLIYKLIVNLPNIIIVPSNNTLTELSEELNLPNSKFTLIPCARNIEVNNYSKIKVEKNLACCVSRLEKGKGQDLLLQAWQKVEKEIPSAKLRIAGEGGFIDTLKHLNSKLNLKNVEFAGFVPDSLTEIAQSKIVVFPTVWELEGFGLTAVEAMALSRPVVCFEFGPLTEIIDESTGILVKPYDTDTLANAIIKLLNSPRLAEKMGKAGRKKYLNKFTFNIVGQKYINLIKKV</sequence>
<dbReference type="SUPFAM" id="SSF53756">
    <property type="entry name" value="UDP-Glycosyltransferase/glycogen phosphorylase"/>
    <property type="match status" value="1"/>
</dbReference>
<dbReference type="EMBL" id="PCVI01000055">
    <property type="protein sequence ID" value="PIQ69870.1"/>
    <property type="molecule type" value="Genomic_DNA"/>
</dbReference>
<dbReference type="Pfam" id="PF13439">
    <property type="entry name" value="Glyco_transf_4"/>
    <property type="match status" value="1"/>
</dbReference>
<proteinExistence type="predicted"/>
<feature type="domain" description="Glycosyltransferase subfamily 4-like N-terminal" evidence="3">
    <location>
        <begin position="12"/>
        <end position="182"/>
    </location>
</feature>
<protein>
    <recommendedName>
        <fullName evidence="6">Glycosyl transferase family 1 domain-containing protein</fullName>
    </recommendedName>
</protein>
<dbReference type="InterPro" id="IPR028098">
    <property type="entry name" value="Glyco_trans_4-like_N"/>
</dbReference>
<evidence type="ECO:0000313" key="4">
    <source>
        <dbReference type="EMBL" id="PIQ69870.1"/>
    </source>
</evidence>
<dbReference type="Gene3D" id="3.40.50.2000">
    <property type="entry name" value="Glycogen Phosphorylase B"/>
    <property type="match status" value="2"/>
</dbReference>
<dbReference type="InterPro" id="IPR050194">
    <property type="entry name" value="Glycosyltransferase_grp1"/>
</dbReference>
<feature type="domain" description="Glycosyl transferase family 1" evidence="2">
    <location>
        <begin position="188"/>
        <end position="347"/>
    </location>
</feature>
<organism evidence="4 5">
    <name type="scientific">Candidatus Shapirobacteria bacterium CG11_big_fil_rev_8_21_14_0_20_40_12</name>
    <dbReference type="NCBI Taxonomy" id="1974889"/>
    <lineage>
        <taxon>Bacteria</taxon>
        <taxon>Candidatus Shapironibacteriota</taxon>
    </lineage>
</organism>
<dbReference type="PANTHER" id="PTHR45947:SF3">
    <property type="entry name" value="SULFOQUINOVOSYL TRANSFERASE SQD2"/>
    <property type="match status" value="1"/>
</dbReference>
<gene>
    <name evidence="4" type="ORF">COV89_03480</name>
</gene>
<evidence type="ECO:0000259" key="3">
    <source>
        <dbReference type="Pfam" id="PF13439"/>
    </source>
</evidence>
<evidence type="ECO:0000259" key="2">
    <source>
        <dbReference type="Pfam" id="PF00534"/>
    </source>
</evidence>
<keyword evidence="1" id="KW-1133">Transmembrane helix</keyword>
<dbReference type="InterPro" id="IPR001296">
    <property type="entry name" value="Glyco_trans_1"/>
</dbReference>
<evidence type="ECO:0000256" key="1">
    <source>
        <dbReference type="SAM" id="Phobius"/>
    </source>
</evidence>
<keyword evidence="1" id="KW-0472">Membrane</keyword>